<sequence length="170" mass="18715">RTMHLTNYSVNKHADGYVKNLDTPAAEELAPSPTPTASTRYTSPHSEEEHGEEEDAEAEGECEEAKEEGENHGAPGDSPVSSKWSLTQLRDYFAANGLNYELMMQRIKDLVIKTLISVEPQLVSICHQGCNSRQDAQASAGGFHRQITTAMRGFSHACLSLAFKTQEYIA</sequence>
<accession>A0ABN9PL94</accession>
<dbReference type="PANTHER" id="PTHR12241">
    <property type="entry name" value="TUBULIN POLYGLUTAMYLASE"/>
    <property type="match status" value="1"/>
</dbReference>
<keyword evidence="3" id="KW-1185">Reference proteome</keyword>
<evidence type="ECO:0000313" key="3">
    <source>
        <dbReference type="Proteomes" id="UP001189429"/>
    </source>
</evidence>
<feature type="compositionally biased region" description="Acidic residues" evidence="1">
    <location>
        <begin position="49"/>
        <end position="67"/>
    </location>
</feature>
<feature type="compositionally biased region" description="Polar residues" evidence="1">
    <location>
        <begin position="35"/>
        <end position="44"/>
    </location>
</feature>
<dbReference type="EMBL" id="CAUYUJ010001029">
    <property type="protein sequence ID" value="CAK0793799.1"/>
    <property type="molecule type" value="Genomic_DNA"/>
</dbReference>
<name>A0ABN9PL94_9DINO</name>
<reference evidence="2" key="1">
    <citation type="submission" date="2023-10" db="EMBL/GenBank/DDBJ databases">
        <authorList>
            <person name="Chen Y."/>
            <person name="Shah S."/>
            <person name="Dougan E. K."/>
            <person name="Thang M."/>
            <person name="Chan C."/>
        </authorList>
    </citation>
    <scope>NUCLEOTIDE SEQUENCE [LARGE SCALE GENOMIC DNA]</scope>
</reference>
<proteinExistence type="predicted"/>
<protein>
    <submittedName>
        <fullName evidence="2">Uncharacterized protein</fullName>
    </submittedName>
</protein>
<feature type="non-terminal residue" evidence="2">
    <location>
        <position position="1"/>
    </location>
</feature>
<feature type="region of interest" description="Disordered" evidence="1">
    <location>
        <begin position="1"/>
        <end position="82"/>
    </location>
</feature>
<gene>
    <name evidence="2" type="ORF">PCOR1329_LOCUS3962</name>
</gene>
<evidence type="ECO:0000313" key="2">
    <source>
        <dbReference type="EMBL" id="CAK0793799.1"/>
    </source>
</evidence>
<dbReference type="PANTHER" id="PTHR12241:SF145">
    <property type="entry name" value="TUBULIN POLYGLUTAMYLASE TTLL5"/>
    <property type="match status" value="1"/>
</dbReference>
<feature type="compositionally biased region" description="Polar residues" evidence="1">
    <location>
        <begin position="1"/>
        <end position="10"/>
    </location>
</feature>
<comment type="caution">
    <text evidence="2">The sequence shown here is derived from an EMBL/GenBank/DDBJ whole genome shotgun (WGS) entry which is preliminary data.</text>
</comment>
<organism evidence="2 3">
    <name type="scientific">Prorocentrum cordatum</name>
    <dbReference type="NCBI Taxonomy" id="2364126"/>
    <lineage>
        <taxon>Eukaryota</taxon>
        <taxon>Sar</taxon>
        <taxon>Alveolata</taxon>
        <taxon>Dinophyceae</taxon>
        <taxon>Prorocentrales</taxon>
        <taxon>Prorocentraceae</taxon>
        <taxon>Prorocentrum</taxon>
    </lineage>
</organism>
<evidence type="ECO:0000256" key="1">
    <source>
        <dbReference type="SAM" id="MobiDB-lite"/>
    </source>
</evidence>
<dbReference type="Gene3D" id="3.30.470.20">
    <property type="entry name" value="ATP-grasp fold, B domain"/>
    <property type="match status" value="1"/>
</dbReference>
<dbReference type="Proteomes" id="UP001189429">
    <property type="component" value="Unassembled WGS sequence"/>
</dbReference>